<evidence type="ECO:0000313" key="2">
    <source>
        <dbReference type="Proteomes" id="UP000515125"/>
    </source>
</evidence>
<dbReference type="Proteomes" id="UP000515125">
    <property type="component" value="Unplaced"/>
</dbReference>
<feature type="compositionally biased region" description="Basic residues" evidence="1">
    <location>
        <begin position="118"/>
        <end position="151"/>
    </location>
</feature>
<dbReference type="RefSeq" id="XP_026193649.1">
    <property type="nucleotide sequence ID" value="XM_026337864.1"/>
</dbReference>
<protein>
    <submittedName>
        <fullName evidence="3">NF-kappa-B-activating protein</fullName>
    </submittedName>
</protein>
<gene>
    <name evidence="3" type="primary">LOC34624099</name>
</gene>
<keyword evidence="2" id="KW-1185">Reference proteome</keyword>
<accession>A0A6P6S1J1</accession>
<dbReference type="OrthoDB" id="332936at2759"/>
<dbReference type="GeneID" id="34624099"/>
<sequence>MRRRDHNSTASCPYCTLKMFCKVHVDVHKRRAMQMQQQMQQQQQGGEGKTLAKIYDTFIGERLNRMRHRLEAPSTSKGLWGDDPADAVGGVSGLSAAEQTPPVADMTSTGPSPPREDKKKHKTSKKSKDKKKKKQKKMKKKKSSKKRKRHSSSSSSSDSSSSSSSSDSDSDK</sequence>
<reference evidence="3" key="1">
    <citation type="submission" date="2025-08" db="UniProtKB">
        <authorList>
            <consortium name="RefSeq"/>
        </authorList>
    </citation>
    <scope>IDENTIFICATION</scope>
</reference>
<proteinExistence type="predicted"/>
<evidence type="ECO:0000313" key="3">
    <source>
        <dbReference type="RefSeq" id="XP_026193649.1"/>
    </source>
</evidence>
<dbReference type="AlphaFoldDB" id="A0A6P6S1J1"/>
<feature type="compositionally biased region" description="Low complexity" evidence="1">
    <location>
        <begin position="152"/>
        <end position="172"/>
    </location>
</feature>
<name>A0A6P6S1J1_9EIME</name>
<feature type="region of interest" description="Disordered" evidence="1">
    <location>
        <begin position="69"/>
        <end position="172"/>
    </location>
</feature>
<evidence type="ECO:0000256" key="1">
    <source>
        <dbReference type="SAM" id="MobiDB-lite"/>
    </source>
</evidence>
<organism evidence="2 3">
    <name type="scientific">Cyclospora cayetanensis</name>
    <dbReference type="NCBI Taxonomy" id="88456"/>
    <lineage>
        <taxon>Eukaryota</taxon>
        <taxon>Sar</taxon>
        <taxon>Alveolata</taxon>
        <taxon>Apicomplexa</taxon>
        <taxon>Conoidasida</taxon>
        <taxon>Coccidia</taxon>
        <taxon>Eucoccidiorida</taxon>
        <taxon>Eimeriorina</taxon>
        <taxon>Eimeriidae</taxon>
        <taxon>Cyclospora</taxon>
    </lineage>
</organism>